<organism evidence="3 4">
    <name type="scientific">Couchioplanes caeruleus subsp. caeruleus</name>
    <dbReference type="NCBI Taxonomy" id="56427"/>
    <lineage>
        <taxon>Bacteria</taxon>
        <taxon>Bacillati</taxon>
        <taxon>Actinomycetota</taxon>
        <taxon>Actinomycetes</taxon>
        <taxon>Micromonosporales</taxon>
        <taxon>Micromonosporaceae</taxon>
        <taxon>Couchioplanes</taxon>
    </lineage>
</organism>
<keyword evidence="1" id="KW-0597">Phosphoprotein</keyword>
<reference evidence="3 4" key="1">
    <citation type="submission" date="2016-09" db="EMBL/GenBank/DDBJ databases">
        <title>Couchioplanes caeruleus draft genome sequence.</title>
        <authorList>
            <person name="Sheehan J."/>
            <person name="Caffrey P."/>
        </authorList>
    </citation>
    <scope>NUCLEOTIDE SEQUENCE [LARGE SCALE GENOMIC DNA]</scope>
    <source>
        <strain evidence="3 4">DSM 43634</strain>
    </source>
</reference>
<protein>
    <recommendedName>
        <fullName evidence="2">Response regulatory domain-containing protein</fullName>
    </recommendedName>
</protein>
<dbReference type="InterPro" id="IPR011006">
    <property type="entry name" value="CheY-like_superfamily"/>
</dbReference>
<dbReference type="Gene3D" id="3.40.50.2300">
    <property type="match status" value="1"/>
</dbReference>
<evidence type="ECO:0000313" key="3">
    <source>
        <dbReference type="EMBL" id="OJF15237.1"/>
    </source>
</evidence>
<dbReference type="PROSITE" id="PS50110">
    <property type="entry name" value="RESPONSE_REGULATORY"/>
    <property type="match status" value="1"/>
</dbReference>
<gene>
    <name evidence="3" type="ORF">BG844_05570</name>
</gene>
<dbReference type="SUPFAM" id="SSF52172">
    <property type="entry name" value="CheY-like"/>
    <property type="match status" value="1"/>
</dbReference>
<dbReference type="GO" id="GO:0000160">
    <property type="term" value="P:phosphorelay signal transduction system"/>
    <property type="evidence" value="ECO:0007669"/>
    <property type="project" value="InterPro"/>
</dbReference>
<feature type="modified residue" description="4-aspartylphosphate" evidence="1">
    <location>
        <position position="67"/>
    </location>
</feature>
<dbReference type="PANTHER" id="PTHR44520">
    <property type="entry name" value="RESPONSE REGULATOR RCP1-RELATED"/>
    <property type="match status" value="1"/>
</dbReference>
<name>A0A1K0FQY7_9ACTN</name>
<accession>A0A1K0FQY7</accession>
<dbReference type="RefSeq" id="WP_071803659.1">
    <property type="nucleotide sequence ID" value="NZ_MEIA01000061.1"/>
</dbReference>
<dbReference type="SMART" id="SM00448">
    <property type="entry name" value="REC"/>
    <property type="match status" value="1"/>
</dbReference>
<sequence length="144" mass="15899">MNRTAGHVELLVVQDDPAEALLMREEFAEHRLINRVQIAYDVRRALAYLDGEPPFSQPAVPAVVLLDVNLPGRDGRAVLRHLRAKPETAAVPVILLTDSPEAERILRAENLPVQGYATKPLDFACLVSVVRSLEVLGFQVSRVS</sequence>
<dbReference type="EMBL" id="MEIA01000061">
    <property type="protein sequence ID" value="OJF15237.1"/>
    <property type="molecule type" value="Genomic_DNA"/>
</dbReference>
<keyword evidence="4" id="KW-1185">Reference proteome</keyword>
<dbReference type="AlphaFoldDB" id="A0A1K0FQY7"/>
<evidence type="ECO:0000313" key="4">
    <source>
        <dbReference type="Proteomes" id="UP000182486"/>
    </source>
</evidence>
<feature type="domain" description="Response regulatory" evidence="2">
    <location>
        <begin position="9"/>
        <end position="134"/>
    </location>
</feature>
<comment type="caution">
    <text evidence="3">The sequence shown here is derived from an EMBL/GenBank/DDBJ whole genome shotgun (WGS) entry which is preliminary data.</text>
</comment>
<proteinExistence type="predicted"/>
<dbReference type="Pfam" id="PF00072">
    <property type="entry name" value="Response_reg"/>
    <property type="match status" value="1"/>
</dbReference>
<dbReference type="InterPro" id="IPR001789">
    <property type="entry name" value="Sig_transdc_resp-reg_receiver"/>
</dbReference>
<dbReference type="InterPro" id="IPR052893">
    <property type="entry name" value="TCS_response_regulator"/>
</dbReference>
<evidence type="ECO:0000259" key="2">
    <source>
        <dbReference type="PROSITE" id="PS50110"/>
    </source>
</evidence>
<evidence type="ECO:0000256" key="1">
    <source>
        <dbReference type="PROSITE-ProRule" id="PRU00169"/>
    </source>
</evidence>
<dbReference type="Proteomes" id="UP000182486">
    <property type="component" value="Unassembled WGS sequence"/>
</dbReference>